<dbReference type="GO" id="GO:0005811">
    <property type="term" value="C:lipid droplet"/>
    <property type="evidence" value="ECO:0007669"/>
    <property type="project" value="TreeGrafter"/>
</dbReference>
<comment type="similarity">
    <text evidence="1 4">Belongs to the UPP synthase family.</text>
</comment>
<dbReference type="PANTHER" id="PTHR10291">
    <property type="entry name" value="DEHYDRODOLICHYL DIPHOSPHATE SYNTHASE FAMILY MEMBER"/>
    <property type="match status" value="1"/>
</dbReference>
<sequence>MTDWLASFPLTQRVMEMGKVQICKSLRTGPVPQHIGFIMDGNRTYAKIKHIELKEGHSAGFESMARILEVCYDCGVKCASVFAFSIENYKRSSYEIQWLMELAKTKFKQVVGNGEICEQFGIQIRILGDLDLVPDDVKQVLLQAQEITKHNTRAVLNVCWSYTSRDDMTHSIKEILHKVTKNQLKVKDIDEDCISKNLYTGDSPPLDLLIRTSGVYRLSDFMLWESSKEGCDIEILDVLWPQFNAMNMVWILIKWSFSKTYNVKNKNLNPKATSNISNDNSNDSGVKKSLVNKL</sequence>
<accession>A0A9P7BFV6</accession>
<dbReference type="FunFam" id="3.40.1180.10:FF:000005">
    <property type="entry name" value="Alkyl transferase"/>
    <property type="match status" value="1"/>
</dbReference>
<dbReference type="InterPro" id="IPR018520">
    <property type="entry name" value="UPP_synth-like_CS"/>
</dbReference>
<evidence type="ECO:0000256" key="3">
    <source>
        <dbReference type="ARBA" id="ARBA00022842"/>
    </source>
</evidence>
<dbReference type="NCBIfam" id="TIGR00055">
    <property type="entry name" value="uppS"/>
    <property type="match status" value="1"/>
</dbReference>
<gene>
    <name evidence="6" type="primary">RER2</name>
    <name evidence="6" type="ORF">C6P40_002051</name>
</gene>
<dbReference type="GO" id="GO:0045547">
    <property type="term" value="F:ditrans,polycis-polyprenyl diphosphate synthase [(2E,6E)-farnesyl diphosphate specific] activity"/>
    <property type="evidence" value="ECO:0007669"/>
    <property type="project" value="TreeGrafter"/>
</dbReference>
<evidence type="ECO:0000256" key="5">
    <source>
        <dbReference type="SAM" id="MobiDB-lite"/>
    </source>
</evidence>
<feature type="compositionally biased region" description="Low complexity" evidence="5">
    <location>
        <begin position="274"/>
        <end position="284"/>
    </location>
</feature>
<dbReference type="GO" id="GO:0016094">
    <property type="term" value="P:polyprenol biosynthetic process"/>
    <property type="evidence" value="ECO:0007669"/>
    <property type="project" value="TreeGrafter"/>
</dbReference>
<keyword evidence="2 4" id="KW-0808">Transferase</keyword>
<dbReference type="CDD" id="cd00475">
    <property type="entry name" value="Cis_IPPS"/>
    <property type="match status" value="1"/>
</dbReference>
<dbReference type="PROSITE" id="PS01066">
    <property type="entry name" value="UPP_SYNTHASE"/>
    <property type="match status" value="1"/>
</dbReference>
<evidence type="ECO:0000313" key="7">
    <source>
        <dbReference type="Proteomes" id="UP000697127"/>
    </source>
</evidence>
<dbReference type="InterPro" id="IPR001441">
    <property type="entry name" value="UPP_synth-like"/>
</dbReference>
<dbReference type="SUPFAM" id="SSF64005">
    <property type="entry name" value="Undecaprenyl diphosphate synthase"/>
    <property type="match status" value="1"/>
</dbReference>
<evidence type="ECO:0000256" key="1">
    <source>
        <dbReference type="ARBA" id="ARBA00005432"/>
    </source>
</evidence>
<evidence type="ECO:0000256" key="4">
    <source>
        <dbReference type="RuleBase" id="RU363018"/>
    </source>
</evidence>
<dbReference type="InterPro" id="IPR036424">
    <property type="entry name" value="UPP_synth-like_sf"/>
</dbReference>
<evidence type="ECO:0000313" key="6">
    <source>
        <dbReference type="EMBL" id="KAG0687663.1"/>
    </source>
</evidence>
<evidence type="ECO:0000256" key="2">
    <source>
        <dbReference type="ARBA" id="ARBA00022679"/>
    </source>
</evidence>
<dbReference type="Gene3D" id="3.40.1180.10">
    <property type="entry name" value="Decaprenyl diphosphate synthase-like"/>
    <property type="match status" value="1"/>
</dbReference>
<dbReference type="EC" id="2.5.1.-" evidence="4"/>
<dbReference type="GO" id="GO:0005783">
    <property type="term" value="C:endoplasmic reticulum"/>
    <property type="evidence" value="ECO:0007669"/>
    <property type="project" value="TreeGrafter"/>
</dbReference>
<organism evidence="6 7">
    <name type="scientific">Pichia californica</name>
    <dbReference type="NCBI Taxonomy" id="460514"/>
    <lineage>
        <taxon>Eukaryota</taxon>
        <taxon>Fungi</taxon>
        <taxon>Dikarya</taxon>
        <taxon>Ascomycota</taxon>
        <taxon>Saccharomycotina</taxon>
        <taxon>Pichiomycetes</taxon>
        <taxon>Pichiales</taxon>
        <taxon>Pichiaceae</taxon>
        <taxon>Pichia</taxon>
    </lineage>
</organism>
<dbReference type="GO" id="GO:0016020">
    <property type="term" value="C:membrane"/>
    <property type="evidence" value="ECO:0007669"/>
    <property type="project" value="TreeGrafter"/>
</dbReference>
<dbReference type="AlphaFoldDB" id="A0A9P7BFV6"/>
<dbReference type="EMBL" id="PUHW01000231">
    <property type="protein sequence ID" value="KAG0687663.1"/>
    <property type="molecule type" value="Genomic_DNA"/>
</dbReference>
<dbReference type="OrthoDB" id="4173905at2759"/>
<name>A0A9P7BFV6_9ASCO</name>
<proteinExistence type="inferred from homology"/>
<keyword evidence="3" id="KW-0460">Magnesium</keyword>
<comment type="caution">
    <text evidence="6">The sequence shown here is derived from an EMBL/GenBank/DDBJ whole genome shotgun (WGS) entry which is preliminary data.</text>
</comment>
<dbReference type="PANTHER" id="PTHR10291:SF43">
    <property type="entry name" value="DEHYDRODOLICHYL DIPHOSPHATE SYNTHASE COMPLEX SUBUNIT DHDDS"/>
    <property type="match status" value="1"/>
</dbReference>
<feature type="region of interest" description="Disordered" evidence="5">
    <location>
        <begin position="269"/>
        <end position="294"/>
    </location>
</feature>
<protein>
    <recommendedName>
        <fullName evidence="4">Alkyl transferase</fullName>
        <ecNumber evidence="4">2.5.1.-</ecNumber>
    </recommendedName>
</protein>
<dbReference type="GO" id="GO:1904423">
    <property type="term" value="C:dehydrodolichyl diphosphate synthase complex"/>
    <property type="evidence" value="ECO:0007669"/>
    <property type="project" value="TreeGrafter"/>
</dbReference>
<dbReference type="Proteomes" id="UP000697127">
    <property type="component" value="Unassembled WGS sequence"/>
</dbReference>
<dbReference type="HAMAP" id="MF_01139">
    <property type="entry name" value="ISPT"/>
    <property type="match status" value="1"/>
</dbReference>
<reference evidence="6" key="1">
    <citation type="submission" date="2020-11" db="EMBL/GenBank/DDBJ databases">
        <title>Kefir isolates.</title>
        <authorList>
            <person name="Marcisauskas S."/>
            <person name="Kim Y."/>
            <person name="Blasche S."/>
        </authorList>
    </citation>
    <scope>NUCLEOTIDE SEQUENCE</scope>
    <source>
        <strain evidence="6">Olga-1</strain>
    </source>
</reference>
<dbReference type="Pfam" id="PF01255">
    <property type="entry name" value="Prenyltransf"/>
    <property type="match status" value="1"/>
</dbReference>
<keyword evidence="7" id="KW-1185">Reference proteome</keyword>